<reference evidence="1 2" key="1">
    <citation type="submission" date="2016-10" db="EMBL/GenBank/DDBJ databases">
        <authorList>
            <person name="de Groot N.N."/>
        </authorList>
    </citation>
    <scope>NUCLEOTIDE SEQUENCE [LARGE SCALE GENOMIC DNA]</scope>
    <source>
        <strain evidence="1 2">DSM 22220</strain>
    </source>
</reference>
<dbReference type="Gene3D" id="1.10.10.1320">
    <property type="entry name" value="Anti-sigma factor, zinc-finger domain"/>
    <property type="match status" value="1"/>
</dbReference>
<accession>A0A1G6ZNA2</accession>
<gene>
    <name evidence="1" type="ORF">SAMN05421538_103306</name>
</gene>
<evidence type="ECO:0000313" key="2">
    <source>
        <dbReference type="Proteomes" id="UP000199344"/>
    </source>
</evidence>
<dbReference type="EMBL" id="FNAH01000003">
    <property type="protein sequence ID" value="SDE03687.1"/>
    <property type="molecule type" value="Genomic_DNA"/>
</dbReference>
<dbReference type="AlphaFoldDB" id="A0A1G6ZNA2"/>
<sequence>MQLDDETLMALADGELEPARAAAVRQTVASDPDLQQRLHRFEETRRRLGELRTAPETEDPLAARIRAAAAQTGPASAPVAVAAPANLNRRPRLAAAAAAVLAVGIGWWWLDDPRSEFSGPEIAALDGLPSGETQRLGDSGDLVMIASFLTVDGGFCREYEVVGSDAVRVVLACETEDGWLKRFAATTETGDDSYRPASGTGAIDDALEEIGAAGVMTPEEEARKLAR</sequence>
<dbReference type="Proteomes" id="UP000199344">
    <property type="component" value="Unassembled WGS sequence"/>
</dbReference>
<organism evidence="1 2">
    <name type="scientific">Paracoccus isoporae</name>
    <dbReference type="NCBI Taxonomy" id="591205"/>
    <lineage>
        <taxon>Bacteria</taxon>
        <taxon>Pseudomonadati</taxon>
        <taxon>Pseudomonadota</taxon>
        <taxon>Alphaproteobacteria</taxon>
        <taxon>Rhodobacterales</taxon>
        <taxon>Paracoccaceae</taxon>
        <taxon>Paracoccus</taxon>
    </lineage>
</organism>
<proteinExistence type="predicted"/>
<dbReference type="OrthoDB" id="7743910at2"/>
<name>A0A1G6ZNA2_9RHOB</name>
<dbReference type="STRING" id="591205.SAMN05421538_103306"/>
<evidence type="ECO:0000313" key="1">
    <source>
        <dbReference type="EMBL" id="SDE03687.1"/>
    </source>
</evidence>
<dbReference type="InterPro" id="IPR041916">
    <property type="entry name" value="Anti_sigma_zinc_sf"/>
</dbReference>
<dbReference type="RefSeq" id="WP_090522524.1">
    <property type="nucleotide sequence ID" value="NZ_FNAH01000003.1"/>
</dbReference>
<keyword evidence="2" id="KW-1185">Reference proteome</keyword>
<evidence type="ECO:0008006" key="3">
    <source>
        <dbReference type="Google" id="ProtNLM"/>
    </source>
</evidence>
<protein>
    <recommendedName>
        <fullName evidence="3">Transmembrane transcriptional regulator (Anti-sigma factor RsiW)</fullName>
    </recommendedName>
</protein>